<dbReference type="PANTHER" id="PTHR23547">
    <property type="entry name" value="MAJOR FACILITATOR SUPERFAMILY DOMAIN, GENERAL SUBSTRATE TRANSPORTER"/>
    <property type="match status" value="1"/>
</dbReference>
<dbReference type="Gene3D" id="1.20.1250.20">
    <property type="entry name" value="MFS general substrate transporter like domains"/>
    <property type="match status" value="2"/>
</dbReference>
<dbReference type="OrthoDB" id="186809at2"/>
<dbReference type="NCBIfam" id="NF033734">
    <property type="entry name" value="MFS_ArsJ"/>
    <property type="match status" value="1"/>
</dbReference>
<feature type="transmembrane region" description="Helical" evidence="1">
    <location>
        <begin position="12"/>
        <end position="38"/>
    </location>
</feature>
<sequence length="419" mass="45501">MTSTASRANLKNYVLVTLAYWGFTITDGALRMLVLLYFDSIGYTPLQIASLFLFYEIFGVVTNFLGGWIGSQLGLKVTLYAGIGLQVFSMVMLSWLNPDWAEWLAVGYVMVAQAFSGVAKDLTKMSSKSAIRLVVPQEDQSSLFKWVAVLTGSKNALKGIGFFVGSVLLTSVGFTNSLLIMAGGLFLIMFTGLMLPQGMGRIKAKVKFKQLFSKSKEINILSAARFFLFGSRDVWFVVGLPVFLRGTLGWSFYQVGGFLACWVIGYGVIQFLAPMLIQRFGSGQPPQSKTIQFWTFTLTAVPGAIALALQLGVPGNIAIIGGLLVFGVVFAFNSAVHSYLVLAFTDDDKVALNVGFYYMANSGGRLAGTVLSGLVFQYFDLVGCLWTSMFLVLAAGLVTIKLPDPKPSKAILWKAEGGE</sequence>
<feature type="transmembrane region" description="Helical" evidence="1">
    <location>
        <begin position="77"/>
        <end position="97"/>
    </location>
</feature>
<feature type="transmembrane region" description="Helical" evidence="1">
    <location>
        <begin position="317"/>
        <end position="344"/>
    </location>
</feature>
<comment type="caution">
    <text evidence="2">The sequence shown here is derived from an EMBL/GenBank/DDBJ whole genome shotgun (WGS) entry which is preliminary data.</text>
</comment>
<dbReference type="Pfam" id="PF07690">
    <property type="entry name" value="MFS_1"/>
    <property type="match status" value="1"/>
</dbReference>
<dbReference type="Proteomes" id="UP000076555">
    <property type="component" value="Unassembled WGS sequence"/>
</dbReference>
<organism evidence="2 3">
    <name type="scientific">Nodularia spumigena CENA596</name>
    <dbReference type="NCBI Taxonomy" id="1819295"/>
    <lineage>
        <taxon>Bacteria</taxon>
        <taxon>Bacillati</taxon>
        <taxon>Cyanobacteriota</taxon>
        <taxon>Cyanophyceae</taxon>
        <taxon>Nostocales</taxon>
        <taxon>Nodulariaceae</taxon>
        <taxon>Nodularia</taxon>
    </lineage>
</organism>
<evidence type="ECO:0000313" key="2">
    <source>
        <dbReference type="EMBL" id="KZL51796.1"/>
    </source>
</evidence>
<protein>
    <submittedName>
        <fullName evidence="2">MFS transporter permease</fullName>
    </submittedName>
</protein>
<accession>A0A166L1M4</accession>
<dbReference type="EMBL" id="LWAJ01000004">
    <property type="protein sequence ID" value="KZL51796.1"/>
    <property type="molecule type" value="Genomic_DNA"/>
</dbReference>
<dbReference type="InterPro" id="IPR011701">
    <property type="entry name" value="MFS"/>
</dbReference>
<feature type="transmembrane region" description="Helical" evidence="1">
    <location>
        <begin position="250"/>
        <end position="272"/>
    </location>
</feature>
<feature type="transmembrane region" description="Helical" evidence="1">
    <location>
        <begin position="44"/>
        <end position="65"/>
    </location>
</feature>
<feature type="transmembrane region" description="Helical" evidence="1">
    <location>
        <begin position="155"/>
        <end position="174"/>
    </location>
</feature>
<feature type="transmembrane region" description="Helical" evidence="1">
    <location>
        <begin position="103"/>
        <end position="122"/>
    </location>
</feature>
<evidence type="ECO:0000256" key="1">
    <source>
        <dbReference type="SAM" id="Phobius"/>
    </source>
</evidence>
<dbReference type="InterPro" id="IPR036259">
    <property type="entry name" value="MFS_trans_sf"/>
</dbReference>
<keyword evidence="1" id="KW-1133">Transmembrane helix</keyword>
<dbReference type="RefSeq" id="WP_063871073.1">
    <property type="nucleotide sequence ID" value="NZ_CAWMRI010000004.1"/>
</dbReference>
<feature type="transmembrane region" description="Helical" evidence="1">
    <location>
        <begin position="356"/>
        <end position="379"/>
    </location>
</feature>
<dbReference type="SUPFAM" id="SSF103473">
    <property type="entry name" value="MFS general substrate transporter"/>
    <property type="match status" value="1"/>
</dbReference>
<proteinExistence type="predicted"/>
<gene>
    <name evidence="2" type="ORF">A2T98_00315</name>
</gene>
<reference evidence="2 3" key="1">
    <citation type="submission" date="2016-04" db="EMBL/GenBank/DDBJ databases">
        <title>Draft Genome Assembly of the Bloom-forming Cyanobacterium Nodularia spumigena Strain CENA596 in Shrimp Production Ponds.</title>
        <authorList>
            <person name="Popin R.V."/>
            <person name="Rigonato J."/>
            <person name="Abreu V.A."/>
            <person name="Andreote A.P."/>
            <person name="Silveira S.B."/>
            <person name="Odebrecht C."/>
            <person name="Fiore M.F."/>
        </authorList>
    </citation>
    <scope>NUCLEOTIDE SEQUENCE [LARGE SCALE GENOMIC DNA]</scope>
    <source>
        <strain evidence="2 3">CENA596</strain>
    </source>
</reference>
<dbReference type="PANTHER" id="PTHR23547:SF1">
    <property type="entry name" value="MAJOR FACILITATOR SUPERFAMILY MFS_1"/>
    <property type="match status" value="1"/>
</dbReference>
<dbReference type="AlphaFoldDB" id="A0A166L1M4"/>
<keyword evidence="1" id="KW-0812">Transmembrane</keyword>
<dbReference type="InterPro" id="IPR047769">
    <property type="entry name" value="MFS_ArsJ"/>
</dbReference>
<feature type="transmembrane region" description="Helical" evidence="1">
    <location>
        <begin position="385"/>
        <end position="402"/>
    </location>
</feature>
<name>A0A166L1M4_NODSP</name>
<keyword evidence="1" id="KW-0472">Membrane</keyword>
<feature type="transmembrane region" description="Helical" evidence="1">
    <location>
        <begin position="293"/>
        <end position="311"/>
    </location>
</feature>
<feature type="transmembrane region" description="Helical" evidence="1">
    <location>
        <begin position="180"/>
        <end position="199"/>
    </location>
</feature>
<evidence type="ECO:0000313" key="3">
    <source>
        <dbReference type="Proteomes" id="UP000076555"/>
    </source>
</evidence>
<dbReference type="GO" id="GO:0022857">
    <property type="term" value="F:transmembrane transporter activity"/>
    <property type="evidence" value="ECO:0007669"/>
    <property type="project" value="InterPro"/>
</dbReference>